<dbReference type="EMBL" id="ACCJ01000064">
    <property type="protein sequence ID" value="EEG56463.1"/>
    <property type="molecule type" value="Genomic_DNA"/>
</dbReference>
<proteinExistence type="predicted"/>
<organism evidence="1 2">
    <name type="scientific">[Clostridium] asparagiforme DSM 15981</name>
    <dbReference type="NCBI Taxonomy" id="518636"/>
    <lineage>
        <taxon>Bacteria</taxon>
        <taxon>Bacillati</taxon>
        <taxon>Bacillota</taxon>
        <taxon>Clostridia</taxon>
        <taxon>Lachnospirales</taxon>
        <taxon>Lachnospiraceae</taxon>
        <taxon>Enterocloster</taxon>
    </lineage>
</organism>
<dbReference type="AlphaFoldDB" id="C0CWR6"/>
<evidence type="ECO:0000313" key="1">
    <source>
        <dbReference type="EMBL" id="EEG56463.1"/>
    </source>
</evidence>
<sequence length="43" mass="4582">MRAGRPETASQRRAGHLPAAGCGFAVVVEIKRRGRSTFRLSAG</sequence>
<dbReference type="HOGENOM" id="CLU_3231547_0_0_9"/>
<accession>C0CWR6</accession>
<evidence type="ECO:0000313" key="2">
    <source>
        <dbReference type="Proteomes" id="UP000004756"/>
    </source>
</evidence>
<protein>
    <submittedName>
        <fullName evidence="1">Uncharacterized protein</fullName>
    </submittedName>
</protein>
<reference evidence="1 2" key="1">
    <citation type="submission" date="2009-01" db="EMBL/GenBank/DDBJ databases">
        <authorList>
            <person name="Fulton L."/>
            <person name="Clifton S."/>
            <person name="Fulton B."/>
            <person name="Xu J."/>
            <person name="Minx P."/>
            <person name="Pepin K.H."/>
            <person name="Johnson M."/>
            <person name="Bhonagiri V."/>
            <person name="Nash W.E."/>
            <person name="Mardis E.R."/>
            <person name="Wilson R.K."/>
        </authorList>
    </citation>
    <scope>NUCLEOTIDE SEQUENCE [LARGE SCALE GENOMIC DNA]</scope>
    <source>
        <strain evidence="1 2">DSM 15981</strain>
    </source>
</reference>
<comment type="caution">
    <text evidence="1">The sequence shown here is derived from an EMBL/GenBank/DDBJ whole genome shotgun (WGS) entry which is preliminary data.</text>
</comment>
<dbReference type="Proteomes" id="UP000004756">
    <property type="component" value="Unassembled WGS sequence"/>
</dbReference>
<reference evidence="1 2" key="2">
    <citation type="submission" date="2009-02" db="EMBL/GenBank/DDBJ databases">
        <title>Draft genome sequence of Clostridium asparagiforme (DSM 15981).</title>
        <authorList>
            <person name="Sudarsanam P."/>
            <person name="Ley R."/>
            <person name="Guruge J."/>
            <person name="Turnbaugh P.J."/>
            <person name="Mahowald M."/>
            <person name="Liep D."/>
            <person name="Gordon J."/>
        </authorList>
    </citation>
    <scope>NUCLEOTIDE SEQUENCE [LARGE SCALE GENOMIC DNA]</scope>
    <source>
        <strain evidence="1 2">DSM 15981</strain>
    </source>
</reference>
<keyword evidence="2" id="KW-1185">Reference proteome</keyword>
<gene>
    <name evidence="1" type="ORF">CLOSTASPAR_01437</name>
</gene>
<name>C0CWR6_9FIRM</name>